<proteinExistence type="predicted"/>
<feature type="coiled-coil region" evidence="1">
    <location>
        <begin position="82"/>
        <end position="109"/>
    </location>
</feature>
<dbReference type="AlphaFoldDB" id="A0ABD3NGI9"/>
<keyword evidence="4" id="KW-1185">Reference proteome</keyword>
<comment type="caution">
    <text evidence="3">The sequence shown here is derived from an EMBL/GenBank/DDBJ whole genome shotgun (WGS) entry which is preliminary data.</text>
</comment>
<name>A0ABD3NGI9_9STRA</name>
<evidence type="ECO:0000313" key="3">
    <source>
        <dbReference type="EMBL" id="KAL3774980.1"/>
    </source>
</evidence>
<evidence type="ECO:0000256" key="1">
    <source>
        <dbReference type="SAM" id="Coils"/>
    </source>
</evidence>
<accession>A0ABD3NGI9</accession>
<evidence type="ECO:0000313" key="4">
    <source>
        <dbReference type="Proteomes" id="UP001530400"/>
    </source>
</evidence>
<reference evidence="3 4" key="1">
    <citation type="submission" date="2024-10" db="EMBL/GenBank/DDBJ databases">
        <title>Updated reference genomes for cyclostephanoid diatoms.</title>
        <authorList>
            <person name="Roberts W.R."/>
            <person name="Alverson A.J."/>
        </authorList>
    </citation>
    <scope>NUCLEOTIDE SEQUENCE [LARGE SCALE GENOMIC DNA]</scope>
    <source>
        <strain evidence="3 4">AJA010-31</strain>
    </source>
</reference>
<feature type="region of interest" description="Disordered" evidence="2">
    <location>
        <begin position="158"/>
        <end position="182"/>
    </location>
</feature>
<dbReference type="Proteomes" id="UP001530400">
    <property type="component" value="Unassembled WGS sequence"/>
</dbReference>
<evidence type="ECO:0000256" key="2">
    <source>
        <dbReference type="SAM" id="MobiDB-lite"/>
    </source>
</evidence>
<keyword evidence="1" id="KW-0175">Coiled coil</keyword>
<organism evidence="3 4">
    <name type="scientific">Cyclotella atomus</name>
    <dbReference type="NCBI Taxonomy" id="382360"/>
    <lineage>
        <taxon>Eukaryota</taxon>
        <taxon>Sar</taxon>
        <taxon>Stramenopiles</taxon>
        <taxon>Ochrophyta</taxon>
        <taxon>Bacillariophyta</taxon>
        <taxon>Coscinodiscophyceae</taxon>
        <taxon>Thalassiosirophycidae</taxon>
        <taxon>Stephanodiscales</taxon>
        <taxon>Stephanodiscaceae</taxon>
        <taxon>Cyclotella</taxon>
    </lineage>
</organism>
<sequence>MMTGANFRINTPAIRRAILAHRCRRETDQIKALQESINFHRSLLYLLPRDFPPVSFQDLDPKSHVGNEETEEPHRLTEKEMALERKATIQQLRDELAELKRRVDDKHQREKAKIQAENIKTQVHSPVSAPISPTQSVLSLESEPQPLLNSLFESLNTSPRSVQDMDGHHMPSFLNIRRDHSR</sequence>
<dbReference type="EMBL" id="JALLPJ020001171">
    <property type="protein sequence ID" value="KAL3774980.1"/>
    <property type="molecule type" value="Genomic_DNA"/>
</dbReference>
<protein>
    <submittedName>
        <fullName evidence="3">Uncharacterized protein</fullName>
    </submittedName>
</protein>
<gene>
    <name evidence="3" type="ORF">ACHAWO_008911</name>
</gene>